<dbReference type="Pfam" id="PF10722">
    <property type="entry name" value="YbjN"/>
    <property type="match status" value="1"/>
</dbReference>
<protein>
    <submittedName>
        <fullName evidence="2">YbjN domain-containing protein</fullName>
    </submittedName>
</protein>
<feature type="signal peptide" evidence="1">
    <location>
        <begin position="1"/>
        <end position="21"/>
    </location>
</feature>
<sequence length="166" mass="17102">MKKLLTAFGAVAALFSLSGAAAQSLGAVTADQLESVLGAADLNPNMMADSQTGAPVAAGRAGDFGFYVRALSCSGAPASCETLVFFANFKLGRSVTEGDYRIVNSFNDSQVFGRAYVLEGTDEVGVDYVIELGGGVSEAHLSQNISRWADVISAFVAKFQSGATGV</sequence>
<dbReference type="EMBL" id="JBEHZE010000001">
    <property type="protein sequence ID" value="MEX6632951.1"/>
    <property type="molecule type" value="Genomic_DNA"/>
</dbReference>
<organism evidence="2 3">
    <name type="scientific">Hyphococcus lacteus</name>
    <dbReference type="NCBI Taxonomy" id="3143536"/>
    <lineage>
        <taxon>Bacteria</taxon>
        <taxon>Pseudomonadati</taxon>
        <taxon>Pseudomonadota</taxon>
        <taxon>Alphaproteobacteria</taxon>
        <taxon>Parvularculales</taxon>
        <taxon>Parvularculaceae</taxon>
        <taxon>Hyphococcus</taxon>
    </lineage>
</organism>
<feature type="chain" id="PRO_5046397091" evidence="1">
    <location>
        <begin position="22"/>
        <end position="166"/>
    </location>
</feature>
<name>A0ABV3Z2D4_9PROT</name>
<keyword evidence="3" id="KW-1185">Reference proteome</keyword>
<evidence type="ECO:0000313" key="2">
    <source>
        <dbReference type="EMBL" id="MEX6632951.1"/>
    </source>
</evidence>
<accession>A0ABV3Z2D4</accession>
<evidence type="ECO:0000313" key="3">
    <source>
        <dbReference type="Proteomes" id="UP001560685"/>
    </source>
</evidence>
<comment type="caution">
    <text evidence="2">The sequence shown here is derived from an EMBL/GenBank/DDBJ whole genome shotgun (WGS) entry which is preliminary data.</text>
</comment>
<keyword evidence="1" id="KW-0732">Signal</keyword>
<reference evidence="2 3" key="1">
    <citation type="submission" date="2024-05" db="EMBL/GenBank/DDBJ databases">
        <title>Three bacterial strains, DH-69, EH-24, and ECK-19 isolated from coastal sediments.</title>
        <authorList>
            <person name="Ye Y.-Q."/>
            <person name="Du Z.-J."/>
        </authorList>
    </citation>
    <scope>NUCLEOTIDE SEQUENCE [LARGE SCALE GENOMIC DNA]</scope>
    <source>
        <strain evidence="2 3">ECK-19</strain>
    </source>
</reference>
<dbReference type="RefSeq" id="WP_369312887.1">
    <property type="nucleotide sequence ID" value="NZ_JBEHZE010000001.1"/>
</dbReference>
<proteinExistence type="predicted"/>
<dbReference type="InterPro" id="IPR019660">
    <property type="entry name" value="Put_sensory_transdc_reg_YbjN"/>
</dbReference>
<gene>
    <name evidence="2" type="ORF">ABFZ84_05255</name>
</gene>
<evidence type="ECO:0000256" key="1">
    <source>
        <dbReference type="SAM" id="SignalP"/>
    </source>
</evidence>
<dbReference type="Proteomes" id="UP001560685">
    <property type="component" value="Unassembled WGS sequence"/>
</dbReference>